<evidence type="ECO:0000256" key="14">
    <source>
        <dbReference type="ARBA" id="ARBA00047811"/>
    </source>
</evidence>
<comment type="catalytic activity">
    <reaction evidence="14">
        <text>L-threonyl-[protein] + ATP = O-phospho-L-threonyl-[protein] + ADP + H(+)</text>
        <dbReference type="Rhea" id="RHEA:46608"/>
        <dbReference type="Rhea" id="RHEA-COMP:11060"/>
        <dbReference type="Rhea" id="RHEA-COMP:11605"/>
        <dbReference type="ChEBI" id="CHEBI:15378"/>
        <dbReference type="ChEBI" id="CHEBI:30013"/>
        <dbReference type="ChEBI" id="CHEBI:30616"/>
        <dbReference type="ChEBI" id="CHEBI:61977"/>
        <dbReference type="ChEBI" id="CHEBI:456216"/>
        <dbReference type="EC" id="2.7.11.22"/>
    </reaction>
</comment>
<protein>
    <recommendedName>
        <fullName evidence="6">Arginase</fullName>
        <ecNumber evidence="5">2.7.11.22</ecNumber>
        <ecNumber evidence="4">3.5.3.1</ecNumber>
    </recommendedName>
</protein>
<dbReference type="InterPro" id="IPR020855">
    <property type="entry name" value="Ureohydrolase_Mn_BS"/>
</dbReference>
<evidence type="ECO:0000313" key="20">
    <source>
        <dbReference type="EMBL" id="KAK4315947.1"/>
    </source>
</evidence>
<dbReference type="GO" id="GO:0006525">
    <property type="term" value="P:arginine metabolic process"/>
    <property type="evidence" value="ECO:0007669"/>
    <property type="project" value="UniProtKB-KW"/>
</dbReference>
<dbReference type="InterPro" id="IPR008271">
    <property type="entry name" value="Ser/Thr_kinase_AS"/>
</dbReference>
<dbReference type="GO" id="GO:0030145">
    <property type="term" value="F:manganese ion binding"/>
    <property type="evidence" value="ECO:0007669"/>
    <property type="project" value="TreeGrafter"/>
</dbReference>
<evidence type="ECO:0000256" key="3">
    <source>
        <dbReference type="ARBA" id="ARBA00006485"/>
    </source>
</evidence>
<comment type="catalytic activity">
    <reaction evidence="15">
        <text>L-seryl-[protein] + ATP = O-phospho-L-seryl-[protein] + ADP + H(+)</text>
        <dbReference type="Rhea" id="RHEA:17989"/>
        <dbReference type="Rhea" id="RHEA-COMP:9863"/>
        <dbReference type="Rhea" id="RHEA-COMP:11604"/>
        <dbReference type="ChEBI" id="CHEBI:15378"/>
        <dbReference type="ChEBI" id="CHEBI:29999"/>
        <dbReference type="ChEBI" id="CHEBI:30616"/>
        <dbReference type="ChEBI" id="CHEBI:83421"/>
        <dbReference type="ChEBI" id="CHEBI:456216"/>
        <dbReference type="EC" id="2.7.11.22"/>
    </reaction>
</comment>
<evidence type="ECO:0000256" key="11">
    <source>
        <dbReference type="ARBA" id="ARBA00022801"/>
    </source>
</evidence>
<dbReference type="InterPro" id="IPR023696">
    <property type="entry name" value="Ureohydrolase_dom_sf"/>
</dbReference>
<dbReference type="EC" id="3.5.3.1" evidence="4"/>
<keyword evidence="11 17" id="KW-0378">Hydrolase</keyword>
<evidence type="ECO:0000256" key="12">
    <source>
        <dbReference type="ARBA" id="ARBA00023211"/>
    </source>
</evidence>
<dbReference type="EMBL" id="JAWZYT010001063">
    <property type="protein sequence ID" value="KAK4315947.1"/>
    <property type="molecule type" value="Genomic_DNA"/>
</dbReference>
<dbReference type="Gene3D" id="3.30.200.20">
    <property type="entry name" value="Phosphorylase Kinase, domain 1"/>
    <property type="match status" value="1"/>
</dbReference>
<keyword evidence="10" id="KW-0547">Nucleotide-binding</keyword>
<dbReference type="InterPro" id="IPR006035">
    <property type="entry name" value="Ureohydrolase"/>
</dbReference>
<comment type="catalytic activity">
    <reaction evidence="13">
        <text>L-arginine + H2O = urea + L-ornithine</text>
        <dbReference type="Rhea" id="RHEA:20569"/>
        <dbReference type="ChEBI" id="CHEBI:15377"/>
        <dbReference type="ChEBI" id="CHEBI:16199"/>
        <dbReference type="ChEBI" id="CHEBI:32682"/>
        <dbReference type="ChEBI" id="CHEBI:46911"/>
        <dbReference type="EC" id="3.5.3.1"/>
    </reaction>
</comment>
<comment type="similarity">
    <text evidence="3">Belongs to the protein kinase superfamily. CMGC Ser/Thr protein kinase family. CDC2/CDKX subfamily.</text>
</comment>
<feature type="domain" description="Protein kinase" evidence="19">
    <location>
        <begin position="302"/>
        <end position="650"/>
    </location>
</feature>
<dbReference type="GO" id="GO:0000050">
    <property type="term" value="P:urea cycle"/>
    <property type="evidence" value="ECO:0007669"/>
    <property type="project" value="UniProtKB-KW"/>
</dbReference>
<evidence type="ECO:0000256" key="1">
    <source>
        <dbReference type="ARBA" id="ARBA00001936"/>
    </source>
</evidence>
<evidence type="ECO:0000256" key="10">
    <source>
        <dbReference type="ARBA" id="ARBA00022741"/>
    </source>
</evidence>
<dbReference type="AlphaFoldDB" id="A0AAE1UA50"/>
<dbReference type="GO" id="GO:0005829">
    <property type="term" value="C:cytosol"/>
    <property type="evidence" value="ECO:0007669"/>
    <property type="project" value="TreeGrafter"/>
</dbReference>
<dbReference type="GO" id="GO:0090068">
    <property type="term" value="P:positive regulation of cell cycle process"/>
    <property type="evidence" value="ECO:0007669"/>
    <property type="project" value="UniProtKB-ARBA"/>
</dbReference>
<dbReference type="Pfam" id="PF00491">
    <property type="entry name" value="Arginase"/>
    <property type="match status" value="1"/>
</dbReference>
<dbReference type="FunFam" id="1.10.510.10:FF:000706">
    <property type="entry name" value="Cyclin-dependent kinase 1"/>
    <property type="match status" value="1"/>
</dbReference>
<dbReference type="FunFam" id="3.40.800.10:FF:000012">
    <property type="entry name" value="Arginase"/>
    <property type="match status" value="1"/>
</dbReference>
<sequence length="662" mass="73008">MAVRALCSRQAFRLCSVLASTSSSSSSLGRQQSNRGLRVGFLGAPFNKGQRRVGVSEGPQAVKDTGIITSLQDLGVDVKDYGDVEPDNNNNNKPTDDAGDSLHLGPNGERHFEAVLTYNQRLSSKVGEVLKDGRLCVTVGGDHSIAIGTIHGHAHTNPEHQVVVLWVDAHADLNSGTTSPSGNMHGMPAAFHITNLSSRHAKLQDGFPQPSLATIHLAYIGLRDVDKGERAFLDQLGIVNYGMRDVDRLGMREVVARCLDHLSPSTTRPLHVSFDIDALDPLEAPSTGTPVRGGLTLREGLVVVQEAWAGGHMGALDLVEVNPHLGTPTDAAYTAHAAKEIIMGALVGGYKLREDRENRRRDVWRCVQGAGPSHSEDCGVEEDSPREIPSTFPLFKNQLCSESDGVPSTALREISLLKELDHENVVRLLDVVYGDKKLYMVFEYLNQDLKKLFDENRMGLPGDLVRSYMQQLLRGIGFCHTHRILHRDLKPQNILIDSRGLIKMADFGLARAFCLPVRAYTHEVVTLWYRAPEILLGAKNYCTAVDMWSLGAIFAEMLTTKALFPGDSEIDQLFRIFRTLGTPGEEDWPGVTQLPDYKSTFPRWQVDAAASLTQLLPRLPPEGRQLLLSMLTYYPRKRVTAKHGLLHPYFNDAHLVPPPGVR</sequence>
<keyword evidence="8" id="KW-0056">Arginine metabolism</keyword>
<dbReference type="Gene3D" id="1.10.510.10">
    <property type="entry name" value="Transferase(Phosphotransferase) domain 1"/>
    <property type="match status" value="1"/>
</dbReference>
<reference evidence="20" key="1">
    <citation type="submission" date="2023-11" db="EMBL/GenBank/DDBJ databases">
        <title>Genome assemblies of two species of porcelain crab, Petrolisthes cinctipes and Petrolisthes manimaculis (Anomura: Porcellanidae).</title>
        <authorList>
            <person name="Angst P."/>
        </authorList>
    </citation>
    <scope>NUCLEOTIDE SEQUENCE</scope>
    <source>
        <strain evidence="20">PB745_02</strain>
        <tissue evidence="20">Gill</tissue>
    </source>
</reference>
<dbReference type="PRINTS" id="PR00116">
    <property type="entry name" value="ARGINASE"/>
</dbReference>
<dbReference type="SUPFAM" id="SSF52768">
    <property type="entry name" value="Arginase/deacetylase"/>
    <property type="match status" value="1"/>
</dbReference>
<comment type="pathway">
    <text evidence="2">Nitrogen metabolism; urea cycle; L-ornithine and urea from L-arginine: step 1/1.</text>
</comment>
<dbReference type="PANTHER" id="PTHR43782">
    <property type="entry name" value="ARGINASE"/>
    <property type="match status" value="1"/>
</dbReference>
<evidence type="ECO:0000256" key="18">
    <source>
        <dbReference type="SAM" id="MobiDB-lite"/>
    </source>
</evidence>
<evidence type="ECO:0000313" key="21">
    <source>
        <dbReference type="Proteomes" id="UP001292094"/>
    </source>
</evidence>
<dbReference type="InterPro" id="IPR011009">
    <property type="entry name" value="Kinase-like_dom_sf"/>
</dbReference>
<evidence type="ECO:0000256" key="8">
    <source>
        <dbReference type="ARBA" id="ARBA00022503"/>
    </source>
</evidence>
<dbReference type="GO" id="GO:0051446">
    <property type="term" value="P:positive regulation of meiotic cell cycle"/>
    <property type="evidence" value="ECO:0007669"/>
    <property type="project" value="UniProtKB-ARBA"/>
</dbReference>
<keyword evidence="21" id="KW-1185">Reference proteome</keyword>
<evidence type="ECO:0000256" key="16">
    <source>
        <dbReference type="PROSITE-ProRule" id="PRU00742"/>
    </source>
</evidence>
<dbReference type="Gene3D" id="3.40.800.10">
    <property type="entry name" value="Ureohydrolase domain"/>
    <property type="match status" value="1"/>
</dbReference>
<comment type="caution">
    <text evidence="20">The sequence shown here is derived from an EMBL/GenBank/DDBJ whole genome shotgun (WGS) entry which is preliminary data.</text>
</comment>
<dbReference type="PROSITE" id="PS50011">
    <property type="entry name" value="PROTEIN_KINASE_DOM"/>
    <property type="match status" value="1"/>
</dbReference>
<dbReference type="SMART" id="SM00220">
    <property type="entry name" value="S_TKc"/>
    <property type="match status" value="1"/>
</dbReference>
<evidence type="ECO:0000256" key="4">
    <source>
        <dbReference type="ARBA" id="ARBA00012168"/>
    </source>
</evidence>
<evidence type="ECO:0000256" key="15">
    <source>
        <dbReference type="ARBA" id="ARBA00048367"/>
    </source>
</evidence>
<dbReference type="InterPro" id="IPR014033">
    <property type="entry name" value="Arginase"/>
</dbReference>
<keyword evidence="7" id="KW-0835">Urea cycle</keyword>
<gene>
    <name evidence="20" type="ORF">Pmani_012858</name>
</gene>
<dbReference type="Pfam" id="PF00069">
    <property type="entry name" value="Pkinase"/>
    <property type="match status" value="1"/>
</dbReference>
<evidence type="ECO:0000256" key="6">
    <source>
        <dbReference type="ARBA" id="ARBA00018123"/>
    </source>
</evidence>
<dbReference type="Proteomes" id="UP001292094">
    <property type="component" value="Unassembled WGS sequence"/>
</dbReference>
<dbReference type="NCBIfam" id="TIGR01229">
    <property type="entry name" value="rocF_arginase"/>
    <property type="match status" value="1"/>
</dbReference>
<dbReference type="SUPFAM" id="SSF56112">
    <property type="entry name" value="Protein kinase-like (PK-like)"/>
    <property type="match status" value="1"/>
</dbReference>
<keyword evidence="9" id="KW-0479">Metal-binding</keyword>
<dbReference type="GO" id="GO:0004053">
    <property type="term" value="F:arginase activity"/>
    <property type="evidence" value="ECO:0007669"/>
    <property type="project" value="UniProtKB-EC"/>
</dbReference>
<dbReference type="PROSITE" id="PS51409">
    <property type="entry name" value="ARGINASE_2"/>
    <property type="match status" value="1"/>
</dbReference>
<evidence type="ECO:0000256" key="17">
    <source>
        <dbReference type="RuleBase" id="RU003684"/>
    </source>
</evidence>
<evidence type="ECO:0000256" key="5">
    <source>
        <dbReference type="ARBA" id="ARBA00012425"/>
    </source>
</evidence>
<dbReference type="InterPro" id="IPR000719">
    <property type="entry name" value="Prot_kinase_dom"/>
</dbReference>
<dbReference type="PROSITE" id="PS01053">
    <property type="entry name" value="ARGINASE_1"/>
    <property type="match status" value="1"/>
</dbReference>
<name>A0AAE1UA50_9EUCA</name>
<evidence type="ECO:0000259" key="19">
    <source>
        <dbReference type="PROSITE" id="PS50011"/>
    </source>
</evidence>
<comment type="similarity">
    <text evidence="16 17">Belongs to the arginase family.</text>
</comment>
<organism evidence="20 21">
    <name type="scientific">Petrolisthes manimaculis</name>
    <dbReference type="NCBI Taxonomy" id="1843537"/>
    <lineage>
        <taxon>Eukaryota</taxon>
        <taxon>Metazoa</taxon>
        <taxon>Ecdysozoa</taxon>
        <taxon>Arthropoda</taxon>
        <taxon>Crustacea</taxon>
        <taxon>Multicrustacea</taxon>
        <taxon>Malacostraca</taxon>
        <taxon>Eumalacostraca</taxon>
        <taxon>Eucarida</taxon>
        <taxon>Decapoda</taxon>
        <taxon>Pleocyemata</taxon>
        <taxon>Anomura</taxon>
        <taxon>Galatheoidea</taxon>
        <taxon>Porcellanidae</taxon>
        <taxon>Petrolisthes</taxon>
    </lineage>
</organism>
<evidence type="ECO:0000256" key="2">
    <source>
        <dbReference type="ARBA" id="ARBA00005098"/>
    </source>
</evidence>
<dbReference type="GO" id="GO:0004693">
    <property type="term" value="F:cyclin-dependent protein serine/threonine kinase activity"/>
    <property type="evidence" value="ECO:0007669"/>
    <property type="project" value="UniProtKB-EC"/>
</dbReference>
<evidence type="ECO:0000256" key="9">
    <source>
        <dbReference type="ARBA" id="ARBA00022723"/>
    </source>
</evidence>
<dbReference type="CDD" id="cd09989">
    <property type="entry name" value="Arginase"/>
    <property type="match status" value="1"/>
</dbReference>
<evidence type="ECO:0000256" key="7">
    <source>
        <dbReference type="ARBA" id="ARBA00022436"/>
    </source>
</evidence>
<dbReference type="GO" id="GO:0005634">
    <property type="term" value="C:nucleus"/>
    <property type="evidence" value="ECO:0007669"/>
    <property type="project" value="TreeGrafter"/>
</dbReference>
<dbReference type="PROSITE" id="PS00108">
    <property type="entry name" value="PROTEIN_KINASE_ST"/>
    <property type="match status" value="1"/>
</dbReference>
<dbReference type="GO" id="GO:0005524">
    <property type="term" value="F:ATP binding"/>
    <property type="evidence" value="ECO:0007669"/>
    <property type="project" value="InterPro"/>
</dbReference>
<keyword evidence="12" id="KW-0464">Manganese</keyword>
<proteinExistence type="inferred from homology"/>
<dbReference type="PANTHER" id="PTHR43782:SF3">
    <property type="entry name" value="ARGINASE"/>
    <property type="match status" value="1"/>
</dbReference>
<evidence type="ECO:0000256" key="13">
    <source>
        <dbReference type="ARBA" id="ARBA00047391"/>
    </source>
</evidence>
<comment type="cofactor">
    <cofactor evidence="1">
        <name>Mn(2+)</name>
        <dbReference type="ChEBI" id="CHEBI:29035"/>
    </cofactor>
</comment>
<dbReference type="EC" id="2.7.11.22" evidence="5"/>
<feature type="region of interest" description="Disordered" evidence="18">
    <location>
        <begin position="79"/>
        <end position="106"/>
    </location>
</feature>
<accession>A0AAE1UA50</accession>